<evidence type="ECO:0000313" key="2">
    <source>
        <dbReference type="EMBL" id="KAJ1150946.1"/>
    </source>
</evidence>
<keyword evidence="3" id="KW-1185">Reference proteome</keyword>
<dbReference type="AlphaFoldDB" id="A0AAV7RER6"/>
<organism evidence="2 3">
    <name type="scientific">Pleurodeles waltl</name>
    <name type="common">Iberian ribbed newt</name>
    <dbReference type="NCBI Taxonomy" id="8319"/>
    <lineage>
        <taxon>Eukaryota</taxon>
        <taxon>Metazoa</taxon>
        <taxon>Chordata</taxon>
        <taxon>Craniata</taxon>
        <taxon>Vertebrata</taxon>
        <taxon>Euteleostomi</taxon>
        <taxon>Amphibia</taxon>
        <taxon>Batrachia</taxon>
        <taxon>Caudata</taxon>
        <taxon>Salamandroidea</taxon>
        <taxon>Salamandridae</taxon>
        <taxon>Pleurodelinae</taxon>
        <taxon>Pleurodeles</taxon>
    </lineage>
</organism>
<accession>A0AAV7RER6</accession>
<evidence type="ECO:0000313" key="3">
    <source>
        <dbReference type="Proteomes" id="UP001066276"/>
    </source>
</evidence>
<reference evidence="2" key="1">
    <citation type="journal article" date="2022" name="bioRxiv">
        <title>Sequencing and chromosome-scale assembly of the giantPleurodeles waltlgenome.</title>
        <authorList>
            <person name="Brown T."/>
            <person name="Elewa A."/>
            <person name="Iarovenko S."/>
            <person name="Subramanian E."/>
            <person name="Araus A.J."/>
            <person name="Petzold A."/>
            <person name="Susuki M."/>
            <person name="Suzuki K.-i.T."/>
            <person name="Hayashi T."/>
            <person name="Toyoda A."/>
            <person name="Oliveira C."/>
            <person name="Osipova E."/>
            <person name="Leigh N.D."/>
            <person name="Simon A."/>
            <person name="Yun M.H."/>
        </authorList>
    </citation>
    <scope>NUCLEOTIDE SEQUENCE</scope>
    <source>
        <strain evidence="2">20211129_DDA</strain>
        <tissue evidence="2">Liver</tissue>
    </source>
</reference>
<dbReference type="Proteomes" id="UP001066276">
    <property type="component" value="Chromosome 5"/>
</dbReference>
<proteinExistence type="predicted"/>
<sequence>MAPFSRPSRYLPQETDATPRVLVFSLRVGPGTWEQGVGAGVDAGAAAKELQKRAAKRSCVAAVRQWRQGRELVNGEKRRGQNPYQCTSVSECPQNSGGNQRR</sequence>
<dbReference type="EMBL" id="JANPWB010000009">
    <property type="protein sequence ID" value="KAJ1150946.1"/>
    <property type="molecule type" value="Genomic_DNA"/>
</dbReference>
<protein>
    <submittedName>
        <fullName evidence="2">Uncharacterized protein</fullName>
    </submittedName>
</protein>
<comment type="caution">
    <text evidence="2">The sequence shown here is derived from an EMBL/GenBank/DDBJ whole genome shotgun (WGS) entry which is preliminary data.</text>
</comment>
<gene>
    <name evidence="2" type="ORF">NDU88_003733</name>
</gene>
<evidence type="ECO:0000256" key="1">
    <source>
        <dbReference type="SAM" id="MobiDB-lite"/>
    </source>
</evidence>
<feature type="compositionally biased region" description="Polar residues" evidence="1">
    <location>
        <begin position="82"/>
        <end position="102"/>
    </location>
</feature>
<feature type="region of interest" description="Disordered" evidence="1">
    <location>
        <begin position="73"/>
        <end position="102"/>
    </location>
</feature>
<name>A0AAV7RER6_PLEWA</name>